<dbReference type="AlphaFoldDB" id="A0A8J6J5B7"/>
<dbReference type="SUPFAM" id="SSF51556">
    <property type="entry name" value="Metallo-dependent hydrolases"/>
    <property type="match status" value="1"/>
</dbReference>
<dbReference type="Gene3D" id="3.20.20.140">
    <property type="entry name" value="Metal-dependent hydrolases"/>
    <property type="match status" value="1"/>
</dbReference>
<reference evidence="3" key="1">
    <citation type="submission" date="2020-08" db="EMBL/GenBank/DDBJ databases">
        <title>Genome public.</title>
        <authorList>
            <person name="Liu C."/>
            <person name="Sun Q."/>
        </authorList>
    </citation>
    <scope>NUCLEOTIDE SEQUENCE</scope>
    <source>
        <strain evidence="3">BX5</strain>
    </source>
</reference>
<sequence>MKIIDAHLHLFPQQDWAEQTAQGVGHHNSVDHLRQVYGQLGMVHGVVMGNNSLETGRHDYPEDLFHYCVGLDSLVLDRGRNIPADLPDRVEEHLKRDNCCGVKLYPGYNRIWLSDVCYQPIYDLAARYDKPVAIHMGLTAFPRAHLKYCHPLTLDEVAADHPKTRFVMCHFGNPFLESAAAVVEKNPNVATDLSGLLEGRVDLDEYFRVQAGYAGLLRTWLTAICQWDDVMYGTDWPIVNLGEYIRFIQGIVPEVYWEKVFFHNANRIYGLGL</sequence>
<dbReference type="Pfam" id="PF04909">
    <property type="entry name" value="Amidohydro_2"/>
    <property type="match status" value="1"/>
</dbReference>
<dbReference type="GO" id="GO:0016787">
    <property type="term" value="F:hydrolase activity"/>
    <property type="evidence" value="ECO:0007669"/>
    <property type="project" value="InterPro"/>
</dbReference>
<proteinExistence type="predicted"/>
<accession>A0A8J6J5B7</accession>
<dbReference type="InterPro" id="IPR032466">
    <property type="entry name" value="Metal_Hydrolase"/>
</dbReference>
<dbReference type="GO" id="GO:0016831">
    <property type="term" value="F:carboxy-lyase activity"/>
    <property type="evidence" value="ECO:0007669"/>
    <property type="project" value="InterPro"/>
</dbReference>
<dbReference type="InterPro" id="IPR006680">
    <property type="entry name" value="Amidohydro-rel"/>
</dbReference>
<evidence type="ECO:0000256" key="1">
    <source>
        <dbReference type="ARBA" id="ARBA00023239"/>
    </source>
</evidence>
<organism evidence="3 4">
    <name type="scientific">Flintibacter faecis</name>
    <dbReference type="NCBI Taxonomy" id="2763047"/>
    <lineage>
        <taxon>Bacteria</taxon>
        <taxon>Bacillati</taxon>
        <taxon>Bacillota</taxon>
        <taxon>Clostridia</taxon>
        <taxon>Eubacteriales</taxon>
        <taxon>Flintibacter</taxon>
    </lineage>
</organism>
<gene>
    <name evidence="3" type="ORF">H8S55_08795</name>
</gene>
<dbReference type="Proteomes" id="UP000602260">
    <property type="component" value="Unassembled WGS sequence"/>
</dbReference>
<protein>
    <submittedName>
        <fullName evidence="3">Amidohydrolase</fullName>
    </submittedName>
</protein>
<keyword evidence="1" id="KW-0456">Lyase</keyword>
<evidence type="ECO:0000313" key="4">
    <source>
        <dbReference type="Proteomes" id="UP000602260"/>
    </source>
</evidence>
<evidence type="ECO:0000313" key="3">
    <source>
        <dbReference type="EMBL" id="MBC5717416.1"/>
    </source>
</evidence>
<dbReference type="PANTHER" id="PTHR21240">
    <property type="entry name" value="2-AMINO-3-CARBOXYLMUCONATE-6-SEMIALDEHYDE DECARBOXYLASE"/>
    <property type="match status" value="1"/>
</dbReference>
<name>A0A8J6J5B7_9FIRM</name>
<comment type="caution">
    <text evidence="3">The sequence shown here is derived from an EMBL/GenBank/DDBJ whole genome shotgun (WGS) entry which is preliminary data.</text>
</comment>
<evidence type="ECO:0000259" key="2">
    <source>
        <dbReference type="Pfam" id="PF04909"/>
    </source>
</evidence>
<feature type="domain" description="Amidohydrolase-related" evidence="2">
    <location>
        <begin position="4"/>
        <end position="271"/>
    </location>
</feature>
<dbReference type="EMBL" id="JACOPN010000005">
    <property type="protein sequence ID" value="MBC5717416.1"/>
    <property type="molecule type" value="Genomic_DNA"/>
</dbReference>
<dbReference type="InterPro" id="IPR032465">
    <property type="entry name" value="ACMSD"/>
</dbReference>
<dbReference type="RefSeq" id="WP_186878651.1">
    <property type="nucleotide sequence ID" value="NZ_JACOPN010000005.1"/>
</dbReference>
<keyword evidence="4" id="KW-1185">Reference proteome</keyword>